<reference evidence="2 3" key="1">
    <citation type="submission" date="2018-03" db="EMBL/GenBank/DDBJ databases">
        <title>Genomic Encyclopedia of Archaeal and Bacterial Type Strains, Phase II (KMG-II): from individual species to whole genera.</title>
        <authorList>
            <person name="Goeker M."/>
        </authorList>
    </citation>
    <scope>NUCLEOTIDE SEQUENCE [LARGE SCALE GENOMIC DNA]</scope>
    <source>
        <strain evidence="2 3">DSM 29057</strain>
    </source>
</reference>
<dbReference type="CDD" id="cd09007">
    <property type="entry name" value="NP-I_spr0068"/>
    <property type="match status" value="1"/>
</dbReference>
<dbReference type="OrthoDB" id="7945729at2"/>
<dbReference type="Gene3D" id="3.40.50.1580">
    <property type="entry name" value="Nucleoside phosphorylase domain"/>
    <property type="match status" value="1"/>
</dbReference>
<feature type="domain" description="Nucleoside phosphorylase" evidence="1">
    <location>
        <begin position="78"/>
        <end position="259"/>
    </location>
</feature>
<dbReference type="Proteomes" id="UP000241964">
    <property type="component" value="Unassembled WGS sequence"/>
</dbReference>
<sequence>MSNFNLPVNPPIVKNKAHVQPSVFLAENLLREARRQKDIPFGNIPSVCVLDPDGDIVTYLLKNELCKRNPYWACYHSKLYDATFQGVQFGIIGCAVGASYAVLLAEQMFVSGCELLISVTSAGIIQAPERLAKFILIEQSIRDEGTSYHYIPSDHHSQLKEKLKQPLKEHFLTTGLMVEPGRSWTTDAPYRETQTAIDYAKTQGVICVEMEAAALYAFAMARNANVVCYAHLTNTMAQDGQDFEKGVENGSLDSLDIILATITAVQGKGTN</sequence>
<evidence type="ECO:0000313" key="3">
    <source>
        <dbReference type="Proteomes" id="UP000241964"/>
    </source>
</evidence>
<dbReference type="GO" id="GO:0009116">
    <property type="term" value="P:nucleoside metabolic process"/>
    <property type="evidence" value="ECO:0007669"/>
    <property type="project" value="InterPro"/>
</dbReference>
<name>A0A2P8G187_9BACT</name>
<dbReference type="GO" id="GO:0003824">
    <property type="term" value="F:catalytic activity"/>
    <property type="evidence" value="ECO:0007669"/>
    <property type="project" value="InterPro"/>
</dbReference>
<gene>
    <name evidence="2" type="ORF">CLV60_1076</name>
</gene>
<dbReference type="AlphaFoldDB" id="A0A2P8G187"/>
<dbReference type="EMBL" id="PYAS01000007">
    <property type="protein sequence ID" value="PSL27742.1"/>
    <property type="molecule type" value="Genomic_DNA"/>
</dbReference>
<comment type="caution">
    <text evidence="2">The sequence shown here is derived from an EMBL/GenBank/DDBJ whole genome shotgun (WGS) entry which is preliminary data.</text>
</comment>
<dbReference type="RefSeq" id="WP_106596247.1">
    <property type="nucleotide sequence ID" value="NZ_PYAS01000007.1"/>
</dbReference>
<dbReference type="InterPro" id="IPR035994">
    <property type="entry name" value="Nucleoside_phosphorylase_sf"/>
</dbReference>
<accession>A0A2P8G187</accession>
<dbReference type="Pfam" id="PF01048">
    <property type="entry name" value="PNP_UDP_1"/>
    <property type="match status" value="1"/>
</dbReference>
<dbReference type="SUPFAM" id="SSF53167">
    <property type="entry name" value="Purine and uridine phosphorylases"/>
    <property type="match status" value="1"/>
</dbReference>
<evidence type="ECO:0000259" key="1">
    <source>
        <dbReference type="Pfam" id="PF01048"/>
    </source>
</evidence>
<protein>
    <submittedName>
        <fullName evidence="2">Phosphorylase superfamily protein</fullName>
    </submittedName>
</protein>
<keyword evidence="3" id="KW-1185">Reference proteome</keyword>
<evidence type="ECO:0000313" key="2">
    <source>
        <dbReference type="EMBL" id="PSL27742.1"/>
    </source>
</evidence>
<organism evidence="2 3">
    <name type="scientific">Dyadobacter jiangsuensis</name>
    <dbReference type="NCBI Taxonomy" id="1591085"/>
    <lineage>
        <taxon>Bacteria</taxon>
        <taxon>Pseudomonadati</taxon>
        <taxon>Bacteroidota</taxon>
        <taxon>Cytophagia</taxon>
        <taxon>Cytophagales</taxon>
        <taxon>Spirosomataceae</taxon>
        <taxon>Dyadobacter</taxon>
    </lineage>
</organism>
<proteinExistence type="predicted"/>
<dbReference type="InterPro" id="IPR000845">
    <property type="entry name" value="Nucleoside_phosphorylase_d"/>
</dbReference>